<dbReference type="CDD" id="cd11418">
    <property type="entry name" value="bHLH_TS_ASCL"/>
    <property type="match status" value="1"/>
</dbReference>
<evidence type="ECO:0000313" key="8">
    <source>
        <dbReference type="Proteomes" id="UP000192247"/>
    </source>
</evidence>
<evidence type="ECO:0000256" key="4">
    <source>
        <dbReference type="ARBA" id="ARBA00023242"/>
    </source>
</evidence>
<evidence type="ECO:0000259" key="6">
    <source>
        <dbReference type="PROSITE" id="PS50888"/>
    </source>
</evidence>
<dbReference type="GO" id="GO:0046983">
    <property type="term" value="F:protein dimerization activity"/>
    <property type="evidence" value="ECO:0007669"/>
    <property type="project" value="InterPro"/>
</dbReference>
<dbReference type="GO" id="GO:0005634">
    <property type="term" value="C:nucleus"/>
    <property type="evidence" value="ECO:0007669"/>
    <property type="project" value="UniProtKB-SubCell"/>
</dbReference>
<dbReference type="InterPro" id="IPR011598">
    <property type="entry name" value="bHLH_dom"/>
</dbReference>
<reference evidence="7 8" key="1">
    <citation type="journal article" date="2017" name="Gigascience">
        <title>Draft genome of the honey bee ectoparasitic mite, Tropilaelaps mercedesae, is shaped by the parasitic life history.</title>
        <authorList>
            <person name="Dong X."/>
            <person name="Armstrong S.D."/>
            <person name="Xia D."/>
            <person name="Makepeace B.L."/>
            <person name="Darby A.C."/>
            <person name="Kadowaki T."/>
        </authorList>
    </citation>
    <scope>NUCLEOTIDE SEQUENCE [LARGE SCALE GENOMIC DNA]</scope>
    <source>
        <strain evidence="7">Wuxi-XJTLU</strain>
    </source>
</reference>
<protein>
    <recommendedName>
        <fullName evidence="6">BHLH domain-containing protein</fullName>
    </recommendedName>
</protein>
<dbReference type="AlphaFoldDB" id="A0A1V9XXY5"/>
<dbReference type="Pfam" id="PF00010">
    <property type="entry name" value="HLH"/>
    <property type="match status" value="1"/>
</dbReference>
<evidence type="ECO:0000313" key="7">
    <source>
        <dbReference type="EMBL" id="OQR78283.1"/>
    </source>
</evidence>
<proteinExistence type="predicted"/>
<name>A0A1V9XXY5_9ACAR</name>
<dbReference type="Proteomes" id="UP000192247">
    <property type="component" value="Unassembled WGS sequence"/>
</dbReference>
<dbReference type="InParanoid" id="A0A1V9XXY5"/>
<dbReference type="SUPFAM" id="SSF47459">
    <property type="entry name" value="HLH, helix-loop-helix DNA-binding domain"/>
    <property type="match status" value="1"/>
</dbReference>
<dbReference type="PROSITE" id="PS50888">
    <property type="entry name" value="BHLH"/>
    <property type="match status" value="1"/>
</dbReference>
<feature type="region of interest" description="Disordered" evidence="5">
    <location>
        <begin position="50"/>
        <end position="69"/>
    </location>
</feature>
<dbReference type="OrthoDB" id="6241467at2759"/>
<keyword evidence="4" id="KW-0539">Nucleus</keyword>
<dbReference type="Gene3D" id="4.10.280.10">
    <property type="entry name" value="Helix-loop-helix DNA-binding domain"/>
    <property type="match status" value="1"/>
</dbReference>
<keyword evidence="8" id="KW-1185">Reference proteome</keyword>
<dbReference type="GO" id="GO:0007399">
    <property type="term" value="P:nervous system development"/>
    <property type="evidence" value="ECO:0007669"/>
    <property type="project" value="UniProtKB-KW"/>
</dbReference>
<feature type="region of interest" description="Disordered" evidence="5">
    <location>
        <begin position="146"/>
        <end position="168"/>
    </location>
</feature>
<dbReference type="GO" id="GO:0000977">
    <property type="term" value="F:RNA polymerase II transcription regulatory region sequence-specific DNA binding"/>
    <property type="evidence" value="ECO:0007669"/>
    <property type="project" value="TreeGrafter"/>
</dbReference>
<comment type="caution">
    <text evidence="7">The sequence shown here is derived from an EMBL/GenBank/DDBJ whole genome shotgun (WGS) entry which is preliminary data.</text>
</comment>
<evidence type="ECO:0000256" key="5">
    <source>
        <dbReference type="SAM" id="MobiDB-lite"/>
    </source>
</evidence>
<feature type="compositionally biased region" description="Polar residues" evidence="5">
    <location>
        <begin position="24"/>
        <end position="44"/>
    </location>
</feature>
<dbReference type="PANTHER" id="PTHR23349:SF108">
    <property type="entry name" value="BHLH DOMAIN-CONTAINING PROTEIN"/>
    <property type="match status" value="1"/>
</dbReference>
<dbReference type="GO" id="GO:0000981">
    <property type="term" value="F:DNA-binding transcription factor activity, RNA polymerase II-specific"/>
    <property type="evidence" value="ECO:0007669"/>
    <property type="project" value="TreeGrafter"/>
</dbReference>
<sequence length="300" mass="32883">MMDLQSSLILSPTSEQEFSWGGVDTQSTHGRFCPTPSSDESQSSFLEGIDNTAKDEKKKTSTYKHVPHREKPPHLVARRNARERRRVQAVNGVFAKLRKCVPIENRSKRLSKVKTLHKAIEYIAALQRLLEEDDAATSDKMNNNNIINSSTSSNNANANNANNNNNNSRIDMGGLTLHAANPQASSLPPTANISATSVSANFEQIGEVSSTSSSTFRPDQLRTPQETATEISPGWCSTSTTLDDYTANSIATQEYAYAPPYQYQGVAGAFQHPDLQYQCSPLAAYVTYQTATSRLSPNSC</sequence>
<keyword evidence="3" id="KW-0238">DNA-binding</keyword>
<dbReference type="InterPro" id="IPR050283">
    <property type="entry name" value="E-box_TF_Regulators"/>
</dbReference>
<evidence type="ECO:0000256" key="1">
    <source>
        <dbReference type="ARBA" id="ARBA00004123"/>
    </source>
</evidence>
<evidence type="ECO:0000256" key="3">
    <source>
        <dbReference type="ARBA" id="ARBA00023125"/>
    </source>
</evidence>
<gene>
    <name evidence="7" type="ORF">BIW11_00329</name>
</gene>
<organism evidence="7 8">
    <name type="scientific">Tropilaelaps mercedesae</name>
    <dbReference type="NCBI Taxonomy" id="418985"/>
    <lineage>
        <taxon>Eukaryota</taxon>
        <taxon>Metazoa</taxon>
        <taxon>Ecdysozoa</taxon>
        <taxon>Arthropoda</taxon>
        <taxon>Chelicerata</taxon>
        <taxon>Arachnida</taxon>
        <taxon>Acari</taxon>
        <taxon>Parasitiformes</taxon>
        <taxon>Mesostigmata</taxon>
        <taxon>Gamasina</taxon>
        <taxon>Dermanyssoidea</taxon>
        <taxon>Laelapidae</taxon>
        <taxon>Tropilaelaps</taxon>
    </lineage>
</organism>
<feature type="region of interest" description="Disordered" evidence="5">
    <location>
        <begin position="15"/>
        <end position="44"/>
    </location>
</feature>
<comment type="subcellular location">
    <subcellularLocation>
        <location evidence="1">Nucleus</location>
    </subcellularLocation>
</comment>
<feature type="region of interest" description="Disordered" evidence="5">
    <location>
        <begin position="207"/>
        <end position="233"/>
    </location>
</feature>
<accession>A0A1V9XXY5</accession>
<keyword evidence="2" id="KW-0524">Neurogenesis</keyword>
<evidence type="ECO:0000256" key="2">
    <source>
        <dbReference type="ARBA" id="ARBA00022902"/>
    </source>
</evidence>
<dbReference type="EMBL" id="MNPL01002435">
    <property type="protein sequence ID" value="OQR78283.1"/>
    <property type="molecule type" value="Genomic_DNA"/>
</dbReference>
<dbReference type="FunFam" id="4.10.280.10:FF:000029">
    <property type="entry name" value="Achaete-scute family bHLH transcription factor 1"/>
    <property type="match status" value="1"/>
</dbReference>
<dbReference type="InterPro" id="IPR036638">
    <property type="entry name" value="HLH_DNA-bd_sf"/>
</dbReference>
<dbReference type="PANTHER" id="PTHR23349">
    <property type="entry name" value="BASIC HELIX-LOOP-HELIX TRANSCRIPTION FACTOR, TWIST"/>
    <property type="match status" value="1"/>
</dbReference>
<dbReference type="STRING" id="418985.A0A1V9XXY5"/>
<feature type="domain" description="BHLH" evidence="6">
    <location>
        <begin position="74"/>
        <end position="126"/>
    </location>
</feature>
<dbReference type="SMART" id="SM00353">
    <property type="entry name" value="HLH"/>
    <property type="match status" value="1"/>
</dbReference>